<proteinExistence type="predicted"/>
<dbReference type="Gene3D" id="1.25.40.390">
    <property type="match status" value="2"/>
</dbReference>
<reference evidence="2" key="1">
    <citation type="journal article" date="2018" name="Int. J. Syst. Evol. Microbiol.">
        <title>Carboxylicivirga sediminis sp. nov., isolated from coastal sediment.</title>
        <authorList>
            <person name="Wang F.Q."/>
            <person name="Ren L.H."/>
            <person name="Zou R.J."/>
            <person name="Sun Y.Z."/>
            <person name="Liu X.J."/>
            <person name="Jiang F."/>
            <person name="Liu L.J."/>
        </authorList>
    </citation>
    <scope>NUCLEOTIDE SEQUENCE</scope>
    <source>
        <strain evidence="2">JR1</strain>
    </source>
</reference>
<dbReference type="SUPFAM" id="SSF48452">
    <property type="entry name" value="TPR-like"/>
    <property type="match status" value="1"/>
</dbReference>
<feature type="chain" id="PRO_5036959532" evidence="1">
    <location>
        <begin position="22"/>
        <end position="581"/>
    </location>
</feature>
<dbReference type="Pfam" id="PF12771">
    <property type="entry name" value="SusD-like_2"/>
    <property type="match status" value="2"/>
</dbReference>
<dbReference type="InterPro" id="IPR041662">
    <property type="entry name" value="SusD-like_2"/>
</dbReference>
<organism evidence="2 3">
    <name type="scientific">Carboxylicivirga sediminis</name>
    <dbReference type="NCBI Taxonomy" id="2006564"/>
    <lineage>
        <taxon>Bacteria</taxon>
        <taxon>Pseudomonadati</taxon>
        <taxon>Bacteroidota</taxon>
        <taxon>Bacteroidia</taxon>
        <taxon>Marinilabiliales</taxon>
        <taxon>Marinilabiliaceae</taxon>
        <taxon>Carboxylicivirga</taxon>
    </lineage>
</organism>
<keyword evidence="1" id="KW-0732">Signal</keyword>
<comment type="caution">
    <text evidence="2">The sequence shown here is derived from an EMBL/GenBank/DDBJ whole genome shotgun (WGS) entry which is preliminary data.</text>
</comment>
<evidence type="ECO:0000313" key="2">
    <source>
        <dbReference type="EMBL" id="MBR8534873.1"/>
    </source>
</evidence>
<gene>
    <name evidence="2" type="ORF">KDU71_04815</name>
</gene>
<dbReference type="Proteomes" id="UP000679220">
    <property type="component" value="Unassembled WGS sequence"/>
</dbReference>
<dbReference type="EMBL" id="JAGTAR010000005">
    <property type="protein sequence ID" value="MBR8534873.1"/>
    <property type="molecule type" value="Genomic_DNA"/>
</dbReference>
<name>A0A941F0Z0_9BACT</name>
<dbReference type="InterPro" id="IPR011990">
    <property type="entry name" value="TPR-like_helical_dom_sf"/>
</dbReference>
<dbReference type="PROSITE" id="PS51257">
    <property type="entry name" value="PROKAR_LIPOPROTEIN"/>
    <property type="match status" value="1"/>
</dbReference>
<protein>
    <submittedName>
        <fullName evidence="2">SusD/RagB family nutrient-binding outer membrane lipoprotein</fullName>
    </submittedName>
</protein>
<keyword evidence="3" id="KW-1185">Reference proteome</keyword>
<reference evidence="2" key="2">
    <citation type="submission" date="2021-04" db="EMBL/GenBank/DDBJ databases">
        <authorList>
            <person name="Zhang T."/>
            <person name="Zhang Y."/>
            <person name="Lu D."/>
            <person name="Zuo D."/>
            <person name="Du Z."/>
        </authorList>
    </citation>
    <scope>NUCLEOTIDE SEQUENCE</scope>
    <source>
        <strain evidence="2">JR1</strain>
    </source>
</reference>
<dbReference type="AlphaFoldDB" id="A0A941F0Z0"/>
<evidence type="ECO:0000256" key="1">
    <source>
        <dbReference type="SAM" id="SignalP"/>
    </source>
</evidence>
<evidence type="ECO:0000313" key="3">
    <source>
        <dbReference type="Proteomes" id="UP000679220"/>
    </source>
</evidence>
<dbReference type="RefSeq" id="WP_212188776.1">
    <property type="nucleotide sequence ID" value="NZ_JAGTAR010000005.1"/>
</dbReference>
<feature type="signal peptide" evidence="1">
    <location>
        <begin position="1"/>
        <end position="21"/>
    </location>
</feature>
<accession>A0A941F0Z0</accession>
<keyword evidence="2" id="KW-0449">Lipoprotein</keyword>
<sequence>MKIFNKYILVGLVALASISCTDDFDKMNTNPNSPSADNPATEAVLASSMRKAFHEDRFEFWRGVVLHAERFAGHVDGGYKGGWWAPGDSYNYHEGWTAAAWDSYNSSSFVNGYGGALFANTNVLLNYYEQNPEAPYAKEFTGICHVLRSFQFLKITDLFGDTPYSEHGNIDIPTPKFDAQKAIYDDIEAKLKMVVEENFADDVTIGTMSKYDLVYKGNVSKWRKFANSLRLRMALRRSNVDSEGAKAILADIVKYPLLEGNGDNVMVERTKSSTDLHNQYYGFFKTWPGAMPNGSYSWDGFVMEWGPGPGAFIPAREIVEVMKGSALYAAEVKDGGSASEDINAVSGIYDPRLDKYFMRPKGDGEAEHKGRPARAEFFLKEGVITNIQNDDDEGDVHNYSWMHPSIWYDGGTWNPVSLDYAEVCLALAEAVNRGLVTYGKSDADLLKEGLEASCERWGAEVGSFADDVVSKFNSGDADEKEAIIATERWVSAYTVPHQAYSVLRRTGHPEFAYIDKDRKITGTWVNPDGSTENRTIEKYAQGSTNFQLPQRMRVPESEVAINDNVPAENKDMMNKVWWANY</sequence>